<reference evidence="2" key="1">
    <citation type="submission" date="2021-06" db="EMBL/GenBank/DDBJ databases">
        <authorList>
            <person name="Kallberg Y."/>
            <person name="Tangrot J."/>
            <person name="Rosling A."/>
        </authorList>
    </citation>
    <scope>NUCLEOTIDE SEQUENCE</scope>
    <source>
        <strain evidence="2">87-6 pot B 2015</strain>
    </source>
</reference>
<evidence type="ECO:0000256" key="1">
    <source>
        <dbReference type="SAM" id="MobiDB-lite"/>
    </source>
</evidence>
<keyword evidence="3" id="KW-1185">Reference proteome</keyword>
<comment type="caution">
    <text evidence="2">The sequence shown here is derived from an EMBL/GenBank/DDBJ whole genome shotgun (WGS) entry which is preliminary data.</text>
</comment>
<accession>A0A9N9DA16</accession>
<proteinExistence type="predicted"/>
<dbReference type="EMBL" id="CAJVPP010003546">
    <property type="protein sequence ID" value="CAG8632112.1"/>
    <property type="molecule type" value="Genomic_DNA"/>
</dbReference>
<feature type="region of interest" description="Disordered" evidence="1">
    <location>
        <begin position="1"/>
        <end position="20"/>
    </location>
</feature>
<dbReference type="AlphaFoldDB" id="A0A9N9DA16"/>
<dbReference type="Proteomes" id="UP000789375">
    <property type="component" value="Unassembled WGS sequence"/>
</dbReference>
<name>A0A9N9DA16_FUNMO</name>
<gene>
    <name evidence="2" type="ORF">FMOSSE_LOCUS10542</name>
</gene>
<evidence type="ECO:0000313" key="2">
    <source>
        <dbReference type="EMBL" id="CAG8632112.1"/>
    </source>
</evidence>
<evidence type="ECO:0000313" key="3">
    <source>
        <dbReference type="Proteomes" id="UP000789375"/>
    </source>
</evidence>
<sequence>MSGTVPGMSRNVKGPVTFQPELPDTTVVYTMEATIAKPRTSQKLVTVR</sequence>
<protein>
    <submittedName>
        <fullName evidence="2">501_t:CDS:1</fullName>
    </submittedName>
</protein>
<organism evidence="2 3">
    <name type="scientific">Funneliformis mosseae</name>
    <name type="common">Endomycorrhizal fungus</name>
    <name type="synonym">Glomus mosseae</name>
    <dbReference type="NCBI Taxonomy" id="27381"/>
    <lineage>
        <taxon>Eukaryota</taxon>
        <taxon>Fungi</taxon>
        <taxon>Fungi incertae sedis</taxon>
        <taxon>Mucoromycota</taxon>
        <taxon>Glomeromycotina</taxon>
        <taxon>Glomeromycetes</taxon>
        <taxon>Glomerales</taxon>
        <taxon>Glomeraceae</taxon>
        <taxon>Funneliformis</taxon>
    </lineage>
</organism>